<evidence type="ECO:0000313" key="1">
    <source>
        <dbReference type="EMBL" id="KRQ15755.1"/>
    </source>
</evidence>
<proteinExistence type="predicted"/>
<gene>
    <name evidence="1" type="ORF">AOQ71_07570</name>
</gene>
<protein>
    <submittedName>
        <fullName evidence="1">Uncharacterized protein</fullName>
    </submittedName>
</protein>
<reference evidence="1 2" key="1">
    <citation type="submission" date="2015-09" db="EMBL/GenBank/DDBJ databases">
        <title>Draft Genome Sequence of Bradyrhizobium manausense Strain BR 3351T, a Novel Symbiotic Nitrogen-Fixing Alphaproteobacterium Isolated from Brazilian Amazon Rain Forest.</title>
        <authorList>
            <person name="De Araujo J.L."/>
            <person name="Zilli J.E."/>
        </authorList>
    </citation>
    <scope>NUCLEOTIDE SEQUENCE [LARGE SCALE GENOMIC DNA]</scope>
    <source>
        <strain evidence="1 2">BR3351</strain>
    </source>
</reference>
<organism evidence="1 2">
    <name type="scientific">Bradyrhizobium manausense</name>
    <dbReference type="NCBI Taxonomy" id="989370"/>
    <lineage>
        <taxon>Bacteria</taxon>
        <taxon>Pseudomonadati</taxon>
        <taxon>Pseudomonadota</taxon>
        <taxon>Alphaproteobacteria</taxon>
        <taxon>Hyphomicrobiales</taxon>
        <taxon>Nitrobacteraceae</taxon>
        <taxon>Bradyrhizobium</taxon>
    </lineage>
</organism>
<sequence>MKLMNERPYSDPEVAARKLVELAKGVEAVQDGRIHIERINSPFLSKSGCNATGAEFGAGIKYAIEKSWMDVHESGTYVRLLSPGDNLMSR</sequence>
<accession>A0A0R3E0P8</accession>
<dbReference type="EMBL" id="LJYG01000034">
    <property type="protein sequence ID" value="KRQ15755.1"/>
    <property type="molecule type" value="Genomic_DNA"/>
</dbReference>
<keyword evidence="2" id="KW-1185">Reference proteome</keyword>
<comment type="caution">
    <text evidence="1">The sequence shown here is derived from an EMBL/GenBank/DDBJ whole genome shotgun (WGS) entry which is preliminary data.</text>
</comment>
<dbReference type="AlphaFoldDB" id="A0A0R3E0P8"/>
<evidence type="ECO:0000313" key="2">
    <source>
        <dbReference type="Proteomes" id="UP000051936"/>
    </source>
</evidence>
<name>A0A0R3E0P8_9BRAD</name>
<dbReference type="RefSeq" id="WP_057743906.1">
    <property type="nucleotide sequence ID" value="NZ_LJYG01000034.1"/>
</dbReference>
<dbReference type="Proteomes" id="UP000051936">
    <property type="component" value="Unassembled WGS sequence"/>
</dbReference>
<dbReference type="OrthoDB" id="8253846at2"/>